<organism evidence="12 13">
    <name type="scientific">Amorphotheca resinae ATCC 22711</name>
    <dbReference type="NCBI Taxonomy" id="857342"/>
    <lineage>
        <taxon>Eukaryota</taxon>
        <taxon>Fungi</taxon>
        <taxon>Dikarya</taxon>
        <taxon>Ascomycota</taxon>
        <taxon>Pezizomycotina</taxon>
        <taxon>Leotiomycetes</taxon>
        <taxon>Helotiales</taxon>
        <taxon>Amorphothecaceae</taxon>
        <taxon>Amorphotheca</taxon>
    </lineage>
</organism>
<evidence type="ECO:0000313" key="13">
    <source>
        <dbReference type="Proteomes" id="UP000241818"/>
    </source>
</evidence>
<dbReference type="Pfam" id="PF00664">
    <property type="entry name" value="ABC_membrane"/>
    <property type="match status" value="2"/>
</dbReference>
<dbReference type="InterPro" id="IPR003439">
    <property type="entry name" value="ABC_transporter-like_ATP-bd"/>
</dbReference>
<feature type="transmembrane region" description="Helical" evidence="9">
    <location>
        <begin position="934"/>
        <end position="953"/>
    </location>
</feature>
<dbReference type="InterPro" id="IPR036640">
    <property type="entry name" value="ABC1_TM_sf"/>
</dbReference>
<evidence type="ECO:0000256" key="6">
    <source>
        <dbReference type="ARBA" id="ARBA00022989"/>
    </source>
</evidence>
<dbReference type="EMBL" id="KZ679013">
    <property type="protein sequence ID" value="PSS15192.1"/>
    <property type="molecule type" value="Genomic_DNA"/>
</dbReference>
<dbReference type="PROSITE" id="PS50893">
    <property type="entry name" value="ABC_TRANSPORTER_2"/>
    <property type="match status" value="2"/>
</dbReference>
<dbReference type="OrthoDB" id="6500128at2759"/>
<keyword evidence="13" id="KW-1185">Reference proteome</keyword>
<dbReference type="GeneID" id="36568993"/>
<dbReference type="InterPro" id="IPR027417">
    <property type="entry name" value="P-loop_NTPase"/>
</dbReference>
<evidence type="ECO:0000259" key="10">
    <source>
        <dbReference type="PROSITE" id="PS50893"/>
    </source>
</evidence>
<dbReference type="STRING" id="857342.A0A2T3AYU3"/>
<dbReference type="Gene3D" id="1.20.1560.10">
    <property type="entry name" value="ABC transporter type 1, transmembrane domain"/>
    <property type="match status" value="3"/>
</dbReference>
<accession>A0A2T3AYU3</accession>
<feature type="domain" description="ABC transporter" evidence="10">
    <location>
        <begin position="1109"/>
        <end position="1357"/>
    </location>
</feature>
<feature type="compositionally biased region" description="Pro residues" evidence="8">
    <location>
        <begin position="713"/>
        <end position="722"/>
    </location>
</feature>
<feature type="transmembrane region" description="Helical" evidence="9">
    <location>
        <begin position="281"/>
        <end position="301"/>
    </location>
</feature>
<evidence type="ECO:0000256" key="1">
    <source>
        <dbReference type="ARBA" id="ARBA00004141"/>
    </source>
</evidence>
<evidence type="ECO:0000256" key="3">
    <source>
        <dbReference type="ARBA" id="ARBA00022692"/>
    </source>
</evidence>
<dbReference type="CDD" id="cd18578">
    <property type="entry name" value="ABC_6TM_Pgp_ABCB1_D2_like"/>
    <property type="match status" value="1"/>
</dbReference>
<dbReference type="CDD" id="cd18577">
    <property type="entry name" value="ABC_6TM_Pgp_ABCB1_D1_like"/>
    <property type="match status" value="1"/>
</dbReference>
<feature type="transmembrane region" description="Helical" evidence="9">
    <location>
        <begin position="48"/>
        <end position="69"/>
    </location>
</feature>
<keyword evidence="2" id="KW-0813">Transport</keyword>
<dbReference type="PROSITE" id="PS50929">
    <property type="entry name" value="ABC_TM1F"/>
    <property type="match status" value="2"/>
</dbReference>
<dbReference type="FunCoup" id="A0A2T3AYU3">
    <property type="interactions" value="744"/>
</dbReference>
<feature type="domain" description="ABC transmembrane type-1" evidence="11">
    <location>
        <begin position="47"/>
        <end position="336"/>
    </location>
</feature>
<evidence type="ECO:0008006" key="14">
    <source>
        <dbReference type="Google" id="ProtNLM"/>
    </source>
</evidence>
<evidence type="ECO:0000256" key="2">
    <source>
        <dbReference type="ARBA" id="ARBA00022448"/>
    </source>
</evidence>
<dbReference type="FunFam" id="3.40.50.300:FF:000604">
    <property type="entry name" value="ABC transporter B family member 28"/>
    <property type="match status" value="1"/>
</dbReference>
<dbReference type="FunFam" id="3.40.50.300:FF:001471">
    <property type="entry name" value="P-loop containing nucleoside triphosphate hydrolase protein"/>
    <property type="match status" value="1"/>
</dbReference>
<evidence type="ECO:0000256" key="5">
    <source>
        <dbReference type="ARBA" id="ARBA00022840"/>
    </source>
</evidence>
<dbReference type="InterPro" id="IPR039421">
    <property type="entry name" value="Type_1_exporter"/>
</dbReference>
<dbReference type="SMART" id="SM00382">
    <property type="entry name" value="AAA"/>
    <property type="match status" value="2"/>
</dbReference>
<feature type="domain" description="ABC transmembrane type-1" evidence="11">
    <location>
        <begin position="789"/>
        <end position="1075"/>
    </location>
</feature>
<dbReference type="GO" id="GO:0016887">
    <property type="term" value="F:ATP hydrolysis activity"/>
    <property type="evidence" value="ECO:0007669"/>
    <property type="project" value="InterPro"/>
</dbReference>
<feature type="transmembrane region" description="Helical" evidence="9">
    <location>
        <begin position="830"/>
        <end position="852"/>
    </location>
</feature>
<evidence type="ECO:0000256" key="9">
    <source>
        <dbReference type="SAM" id="Phobius"/>
    </source>
</evidence>
<sequence>MPVVESQQPRYQLEPIERIDNATQVTPSWRSLFSFTTRAHSAPISCSAAASILAGILKPCASIFLGKIFSILTKFGDGTLDTKATLHGISIWCIALTGLGLSAWLLEGIFFSAWVIFGELQAQIVRLKMFAGMLDKELEWYDLREDGVGSLLIRIQTQIRELQLAVSQPLGLLLFEAVASLASLGIALYYSWKLTLVILATFPFIGLILFIVSKGLAPAIESQKRELSKASKYANTAVTAIDTVKAFNGQDQEIWQYFSTIKEVTIYYLLQARANALQFGIIKFLTTGLFVQGFWFGIYLVNNGLDPGDVLTTFYACLSAMQAIEVILPQWLVLAKGMSAGETLKSIMIQMQHDRRVTKVRDATTPKSCPGDVEINNVSFAYPSNTHQLVLDNVTFFFPTGETTFVVGTSGSGKSTVGNLLMKYYEPLSGEILVDGHSIQNLDNDWLRQNITLVQQESVLFNETIFQNIAFGNRDNATREDVREACKTAYLEETIRNMPNGLDTLIGLGGRSLSGGQKQRVAIARAKLRDAPILILDESTSALDYISRIEVMESIRKWRKGKTTIIITHDMSQILDDDYVYVLDHAKVVQEDYRKKLADKSHGTFASILRSETSSEAKRLSKKPEPSSLTNDVEIPEEAYSQRWSYISKVFGMPQNSPNIGLSSGNDNRLSLKVGVAQASSLSSDLIWPSPHVTDSPQTSIIPRLHLSFMSPRPSPQAPPPSSAWKGTDYNPSPIPSSNFEDMKHGESTREKVPDHITEDAQELPPASLTKIFSTIWPILTWKGKMVLLLGFFAAFIVAAGTPAFAYVFAQLLNVFYLPREDRTAAALKWALSLLAVAVIDGSASFCTHYALEYSAQSWINSLRLEALKRILAQPKSWFDEESNSPGRLNDCLDRNAEEMRNLVGRFAGPAFTIVWMLGITVVWSLIIVWKLTLVALGCAPILYAFTRLFHLVSSKWEERCNRDADFTSSIFSETFTNIRVVRALTLESHFEQKHLRAAADTCKTGISRAVYSGLLYGLTDSLTFFIIALVFYYGTVLICSGSHSLGNVIEVVNLLLFGISNATAMLSMVPQITSSRTTATYMLRLANLPLHTSHETQGEIRVPTPLPIRMNNLSFTHPSQPFIKTLDRISLEIKPGTCTAIVGSSGSGKSTIVSLLLNLYPPDAPSHTFSGPALTFHGIPACSCNLHSLRSHISIVPQSPLLFPTTILENIIYGLPESSPFHSLEAAQRAAAHAGIHSFIMSLDAGYSTLIGDGGMGLSGGQTQRLALARALVRRPKLLILDEATSALDGGNAQLVKELVGRLVGEGVAVVLVSHSLEMVKVADCVLVLEKGRLVESGGFEELCGRGGVFGRVMMGGGTGIEMGRGRGERLRVDKEDEKEDEDIITPVEQRKRSSWVGRTEVW</sequence>
<gene>
    <name evidence="12" type="ORF">M430DRAFT_104215</name>
</gene>
<evidence type="ECO:0000313" key="12">
    <source>
        <dbReference type="EMBL" id="PSS15192.1"/>
    </source>
</evidence>
<keyword evidence="7 9" id="KW-0472">Membrane</keyword>
<reference evidence="12 13" key="1">
    <citation type="journal article" date="2018" name="New Phytol.">
        <title>Comparative genomics and transcriptomics depict ericoid mycorrhizal fungi as versatile saprotrophs and plant mutualists.</title>
        <authorList>
            <person name="Martino E."/>
            <person name="Morin E."/>
            <person name="Grelet G.A."/>
            <person name="Kuo A."/>
            <person name="Kohler A."/>
            <person name="Daghino S."/>
            <person name="Barry K.W."/>
            <person name="Cichocki N."/>
            <person name="Clum A."/>
            <person name="Dockter R.B."/>
            <person name="Hainaut M."/>
            <person name="Kuo R.C."/>
            <person name="LaButti K."/>
            <person name="Lindahl B.D."/>
            <person name="Lindquist E.A."/>
            <person name="Lipzen A."/>
            <person name="Khouja H.R."/>
            <person name="Magnuson J."/>
            <person name="Murat C."/>
            <person name="Ohm R.A."/>
            <person name="Singer S.W."/>
            <person name="Spatafora J.W."/>
            <person name="Wang M."/>
            <person name="Veneault-Fourrey C."/>
            <person name="Henrissat B."/>
            <person name="Grigoriev I.V."/>
            <person name="Martin F.M."/>
            <person name="Perotto S."/>
        </authorList>
    </citation>
    <scope>NUCLEOTIDE SEQUENCE [LARGE SCALE GENOMIC DNA]</scope>
    <source>
        <strain evidence="12 13">ATCC 22711</strain>
    </source>
</reference>
<evidence type="ECO:0000256" key="7">
    <source>
        <dbReference type="ARBA" id="ARBA00023136"/>
    </source>
</evidence>
<dbReference type="InterPro" id="IPR003593">
    <property type="entry name" value="AAA+_ATPase"/>
</dbReference>
<dbReference type="PANTHER" id="PTHR43394">
    <property type="entry name" value="ATP-DEPENDENT PERMEASE MDL1, MITOCHONDRIAL"/>
    <property type="match status" value="1"/>
</dbReference>
<dbReference type="InterPro" id="IPR011527">
    <property type="entry name" value="ABC1_TM_dom"/>
</dbReference>
<dbReference type="GO" id="GO:0005743">
    <property type="term" value="C:mitochondrial inner membrane"/>
    <property type="evidence" value="ECO:0007669"/>
    <property type="project" value="TreeGrafter"/>
</dbReference>
<evidence type="ECO:0000256" key="4">
    <source>
        <dbReference type="ARBA" id="ARBA00022741"/>
    </source>
</evidence>
<name>A0A2T3AYU3_AMORE</name>
<keyword evidence="3 9" id="KW-0812">Transmembrane</keyword>
<dbReference type="InParanoid" id="A0A2T3AYU3"/>
<dbReference type="Proteomes" id="UP000241818">
    <property type="component" value="Unassembled WGS sequence"/>
</dbReference>
<dbReference type="Pfam" id="PF00005">
    <property type="entry name" value="ABC_tran"/>
    <property type="match status" value="2"/>
</dbReference>
<dbReference type="PANTHER" id="PTHR43394:SF15">
    <property type="entry name" value="ALPHA-FACTOR-TRANSPORTING ATPASE"/>
    <property type="match status" value="1"/>
</dbReference>
<dbReference type="Gene3D" id="3.40.50.300">
    <property type="entry name" value="P-loop containing nucleotide triphosphate hydrolases"/>
    <property type="match status" value="2"/>
</dbReference>
<feature type="transmembrane region" description="Helical" evidence="9">
    <location>
        <begin position="170"/>
        <end position="190"/>
    </location>
</feature>
<feature type="region of interest" description="Disordered" evidence="8">
    <location>
        <begin position="711"/>
        <end position="731"/>
    </location>
</feature>
<dbReference type="SUPFAM" id="SSF90123">
    <property type="entry name" value="ABC transporter transmembrane region"/>
    <property type="match status" value="2"/>
</dbReference>
<feature type="transmembrane region" description="Helical" evidence="9">
    <location>
        <begin position="89"/>
        <end position="117"/>
    </location>
</feature>
<keyword evidence="5" id="KW-0067">ATP-binding</keyword>
<keyword evidence="6 9" id="KW-1133">Transmembrane helix</keyword>
<feature type="transmembrane region" description="Helical" evidence="9">
    <location>
        <begin position="196"/>
        <end position="217"/>
    </location>
</feature>
<proteinExistence type="predicted"/>
<evidence type="ECO:0000259" key="11">
    <source>
        <dbReference type="PROSITE" id="PS50929"/>
    </source>
</evidence>
<dbReference type="SUPFAM" id="SSF52540">
    <property type="entry name" value="P-loop containing nucleoside triphosphate hydrolases"/>
    <property type="match status" value="2"/>
</dbReference>
<dbReference type="GO" id="GO:0015421">
    <property type="term" value="F:ABC-type oligopeptide transporter activity"/>
    <property type="evidence" value="ECO:0007669"/>
    <property type="project" value="TreeGrafter"/>
</dbReference>
<feature type="transmembrane region" description="Helical" evidence="9">
    <location>
        <begin position="907"/>
        <end position="928"/>
    </location>
</feature>
<feature type="transmembrane region" description="Helical" evidence="9">
    <location>
        <begin position="787"/>
        <end position="810"/>
    </location>
</feature>
<protein>
    <recommendedName>
        <fullName evidence="14">ABC transporter</fullName>
    </recommendedName>
</protein>
<dbReference type="GO" id="GO:0090374">
    <property type="term" value="P:oligopeptide export from mitochondrion"/>
    <property type="evidence" value="ECO:0007669"/>
    <property type="project" value="TreeGrafter"/>
</dbReference>
<feature type="domain" description="ABC transporter" evidence="10">
    <location>
        <begin position="373"/>
        <end position="610"/>
    </location>
</feature>
<evidence type="ECO:0000256" key="8">
    <source>
        <dbReference type="SAM" id="MobiDB-lite"/>
    </source>
</evidence>
<comment type="subcellular location">
    <subcellularLocation>
        <location evidence="1">Membrane</location>
        <topology evidence="1">Multi-pass membrane protein</topology>
    </subcellularLocation>
</comment>
<dbReference type="GO" id="GO:0005524">
    <property type="term" value="F:ATP binding"/>
    <property type="evidence" value="ECO:0007669"/>
    <property type="project" value="UniProtKB-KW"/>
</dbReference>
<dbReference type="RefSeq" id="XP_024719791.1">
    <property type="nucleotide sequence ID" value="XM_024860912.1"/>
</dbReference>
<feature type="transmembrane region" description="Helical" evidence="9">
    <location>
        <begin position="1014"/>
        <end position="1034"/>
    </location>
</feature>
<feature type="transmembrane region" description="Helical" evidence="9">
    <location>
        <begin position="1046"/>
        <end position="1067"/>
    </location>
</feature>
<keyword evidence="4" id="KW-0547">Nucleotide-binding</keyword>